<proteinExistence type="inferred from homology"/>
<accession>A0A6A6NEF7</accession>
<feature type="compositionally biased region" description="Basic and acidic residues" evidence="3">
    <location>
        <begin position="14"/>
        <end position="25"/>
    </location>
</feature>
<keyword evidence="1" id="KW-0112">Calmodulin-binding</keyword>
<dbReference type="SMART" id="SM00015">
    <property type="entry name" value="IQ"/>
    <property type="match status" value="2"/>
</dbReference>
<comment type="caution">
    <text evidence="4">The sequence shown here is derived from an EMBL/GenBank/DDBJ whole genome shotgun (WGS) entry which is preliminary data.</text>
</comment>
<dbReference type="AlphaFoldDB" id="A0A6A6NEF7"/>
<comment type="similarity">
    <text evidence="2">Belongs to the IQD family.</text>
</comment>
<sequence>MGKAARWLKGFLGMKKDKEKERDNGGDTSSSISSEKREKKRWSFGNSGRDNSLIPQIPENLQVKDVAWLRCYLAETEREQNKHAIMVAAATAAVVDAVVAVAQAAVAAVRLTSNGRGTLFGGGTERWAAIKVQTVFRGFLARKALRALKGLVKIQALVRGYLVRKRCAATLHSMHALMRAQTSVRSQRARRSVKKENIFQPKNRPRKSIERFDGARSESTAKGCMHLMK</sequence>
<dbReference type="PROSITE" id="PS50096">
    <property type="entry name" value="IQ"/>
    <property type="match status" value="2"/>
</dbReference>
<dbReference type="Gene3D" id="1.20.5.190">
    <property type="match status" value="1"/>
</dbReference>
<keyword evidence="5" id="KW-1185">Reference proteome</keyword>
<gene>
    <name evidence="4" type="ORF">GH714_035686</name>
</gene>
<dbReference type="GO" id="GO:0005516">
    <property type="term" value="F:calmodulin binding"/>
    <property type="evidence" value="ECO:0007669"/>
    <property type="project" value="UniProtKB-KW"/>
</dbReference>
<name>A0A6A6NEF7_HEVBR</name>
<dbReference type="Proteomes" id="UP000467840">
    <property type="component" value="Chromosome 11"/>
</dbReference>
<dbReference type="EMBL" id="JAAGAX010000002">
    <property type="protein sequence ID" value="KAF2323478.1"/>
    <property type="molecule type" value="Genomic_DNA"/>
</dbReference>
<organism evidence="4 5">
    <name type="scientific">Hevea brasiliensis</name>
    <name type="common">Para rubber tree</name>
    <name type="synonym">Siphonia brasiliensis</name>
    <dbReference type="NCBI Taxonomy" id="3981"/>
    <lineage>
        <taxon>Eukaryota</taxon>
        <taxon>Viridiplantae</taxon>
        <taxon>Streptophyta</taxon>
        <taxon>Embryophyta</taxon>
        <taxon>Tracheophyta</taxon>
        <taxon>Spermatophyta</taxon>
        <taxon>Magnoliopsida</taxon>
        <taxon>eudicotyledons</taxon>
        <taxon>Gunneridae</taxon>
        <taxon>Pentapetalae</taxon>
        <taxon>rosids</taxon>
        <taxon>fabids</taxon>
        <taxon>Malpighiales</taxon>
        <taxon>Euphorbiaceae</taxon>
        <taxon>Crotonoideae</taxon>
        <taxon>Micrandreae</taxon>
        <taxon>Hevea</taxon>
    </lineage>
</organism>
<dbReference type="PANTHER" id="PTHR32295">
    <property type="entry name" value="IQ-DOMAIN 5-RELATED"/>
    <property type="match status" value="1"/>
</dbReference>
<dbReference type="PANTHER" id="PTHR32295:SF287">
    <property type="entry name" value="PROTEIN IQ-DOMAIN 26"/>
    <property type="match status" value="1"/>
</dbReference>
<feature type="region of interest" description="Disordered" evidence="3">
    <location>
        <begin position="201"/>
        <end position="229"/>
    </location>
</feature>
<evidence type="ECO:0000256" key="2">
    <source>
        <dbReference type="ARBA" id="ARBA00024341"/>
    </source>
</evidence>
<evidence type="ECO:0008006" key="6">
    <source>
        <dbReference type="Google" id="ProtNLM"/>
    </source>
</evidence>
<feature type="compositionally biased region" description="Basic and acidic residues" evidence="3">
    <location>
        <begin position="207"/>
        <end position="216"/>
    </location>
</feature>
<dbReference type="InterPro" id="IPR000048">
    <property type="entry name" value="IQ_motif_EF-hand-BS"/>
</dbReference>
<evidence type="ECO:0000256" key="3">
    <source>
        <dbReference type="SAM" id="MobiDB-lite"/>
    </source>
</evidence>
<protein>
    <recommendedName>
        <fullName evidence="6">DUF4005 domain-containing protein</fullName>
    </recommendedName>
</protein>
<evidence type="ECO:0000313" key="5">
    <source>
        <dbReference type="Proteomes" id="UP000467840"/>
    </source>
</evidence>
<dbReference type="Pfam" id="PF00612">
    <property type="entry name" value="IQ"/>
    <property type="match status" value="2"/>
</dbReference>
<evidence type="ECO:0000313" key="4">
    <source>
        <dbReference type="EMBL" id="KAF2323478.1"/>
    </source>
</evidence>
<feature type="region of interest" description="Disordered" evidence="3">
    <location>
        <begin position="1"/>
        <end position="47"/>
    </location>
</feature>
<reference evidence="4 5" key="1">
    <citation type="journal article" date="2020" name="Mol. Plant">
        <title>The Chromosome-Based Rubber Tree Genome Provides New Insights into Spurge Genome Evolution and Rubber Biosynthesis.</title>
        <authorList>
            <person name="Liu J."/>
            <person name="Shi C."/>
            <person name="Shi C.C."/>
            <person name="Li W."/>
            <person name="Zhang Q.J."/>
            <person name="Zhang Y."/>
            <person name="Li K."/>
            <person name="Lu H.F."/>
            <person name="Shi C."/>
            <person name="Zhu S.T."/>
            <person name="Xiao Z.Y."/>
            <person name="Nan H."/>
            <person name="Yue Y."/>
            <person name="Zhu X.G."/>
            <person name="Wu Y."/>
            <person name="Hong X.N."/>
            <person name="Fan G.Y."/>
            <person name="Tong Y."/>
            <person name="Zhang D."/>
            <person name="Mao C.L."/>
            <person name="Liu Y.L."/>
            <person name="Hao S.J."/>
            <person name="Liu W.Q."/>
            <person name="Lv M.Q."/>
            <person name="Zhang H.B."/>
            <person name="Liu Y."/>
            <person name="Hu-Tang G.R."/>
            <person name="Wang J.P."/>
            <person name="Wang J.H."/>
            <person name="Sun Y.H."/>
            <person name="Ni S.B."/>
            <person name="Chen W.B."/>
            <person name="Zhang X.C."/>
            <person name="Jiao Y.N."/>
            <person name="Eichler E.E."/>
            <person name="Li G.H."/>
            <person name="Liu X."/>
            <person name="Gao L.Z."/>
        </authorList>
    </citation>
    <scope>NUCLEOTIDE SEQUENCE [LARGE SCALE GENOMIC DNA]</scope>
    <source>
        <strain evidence="5">cv. GT1</strain>
        <tissue evidence="4">Leaf</tissue>
    </source>
</reference>
<evidence type="ECO:0000256" key="1">
    <source>
        <dbReference type="ARBA" id="ARBA00022860"/>
    </source>
</evidence>